<sequence>MIGTALWTRNNAAVVYPCHAVIVTLQIQTGEQRFFIGHTDKVSALAFNGDSTLLASAQAGPLSVVRLWDFSTGTCLSLFKTHVRSLFSLSFVCSKSGHVLEVDYKNVCVRSVRRLLPAEPQGCPRQDRAGRRVCRQG</sequence>
<dbReference type="InterPro" id="IPR036322">
    <property type="entry name" value="WD40_repeat_dom_sf"/>
</dbReference>
<dbReference type="Pfam" id="PF00400">
    <property type="entry name" value="WD40"/>
    <property type="match status" value="1"/>
</dbReference>
<dbReference type="InterPro" id="IPR050630">
    <property type="entry name" value="WD_repeat_EMAP"/>
</dbReference>
<reference evidence="4" key="1">
    <citation type="submission" date="2017-11" db="EMBL/GenBank/DDBJ databases">
        <authorList>
            <person name="Lima N.C."/>
            <person name="Parody-Merino A.M."/>
            <person name="Battley P.F."/>
            <person name="Fidler A.E."/>
            <person name="Prosdocimi F."/>
        </authorList>
    </citation>
    <scope>NUCLEOTIDE SEQUENCE [LARGE SCALE GENOMIC DNA]</scope>
</reference>
<dbReference type="InterPro" id="IPR001680">
    <property type="entry name" value="WD40_rpt"/>
</dbReference>
<dbReference type="EMBL" id="KZ521107">
    <property type="protein sequence ID" value="PKU28333.1"/>
    <property type="molecule type" value="Genomic_DNA"/>
</dbReference>
<accession>A0A2I0T3G2</accession>
<dbReference type="GO" id="GO:0005814">
    <property type="term" value="C:centriole"/>
    <property type="evidence" value="ECO:0007669"/>
    <property type="project" value="TreeGrafter"/>
</dbReference>
<keyword evidence="2" id="KW-0677">Repeat</keyword>
<dbReference type="Proteomes" id="UP000233556">
    <property type="component" value="Unassembled WGS sequence"/>
</dbReference>
<evidence type="ECO:0000313" key="3">
    <source>
        <dbReference type="EMBL" id="PKU28333.1"/>
    </source>
</evidence>
<dbReference type="InterPro" id="IPR015943">
    <property type="entry name" value="WD40/YVTN_repeat-like_dom_sf"/>
</dbReference>
<dbReference type="Gene3D" id="2.130.10.10">
    <property type="entry name" value="YVTN repeat-like/Quinoprotein amine dehydrogenase"/>
    <property type="match status" value="1"/>
</dbReference>
<proteinExistence type="predicted"/>
<organism evidence="3 4">
    <name type="scientific">Limosa lapponica baueri</name>
    <dbReference type="NCBI Taxonomy" id="1758121"/>
    <lineage>
        <taxon>Eukaryota</taxon>
        <taxon>Metazoa</taxon>
        <taxon>Chordata</taxon>
        <taxon>Craniata</taxon>
        <taxon>Vertebrata</taxon>
        <taxon>Euteleostomi</taxon>
        <taxon>Archelosauria</taxon>
        <taxon>Archosauria</taxon>
        <taxon>Dinosauria</taxon>
        <taxon>Saurischia</taxon>
        <taxon>Theropoda</taxon>
        <taxon>Coelurosauria</taxon>
        <taxon>Aves</taxon>
        <taxon>Neognathae</taxon>
        <taxon>Neoaves</taxon>
        <taxon>Charadriiformes</taxon>
        <taxon>Scolopacidae</taxon>
        <taxon>Limosa</taxon>
    </lineage>
</organism>
<dbReference type="PANTHER" id="PTHR13720">
    <property type="entry name" value="WD-40 REPEAT PROTEIN"/>
    <property type="match status" value="1"/>
</dbReference>
<dbReference type="OrthoDB" id="6252103at2759"/>
<dbReference type="AlphaFoldDB" id="A0A2I0T3G2"/>
<gene>
    <name evidence="3" type="ORF">llap_21363</name>
</gene>
<dbReference type="SUPFAM" id="SSF50978">
    <property type="entry name" value="WD40 repeat-like"/>
    <property type="match status" value="1"/>
</dbReference>
<evidence type="ECO:0000256" key="1">
    <source>
        <dbReference type="ARBA" id="ARBA00022574"/>
    </source>
</evidence>
<protein>
    <submittedName>
        <fullName evidence="3">Wd repeat-containing protein 90</fullName>
    </submittedName>
</protein>
<name>A0A2I0T3G2_LIMLA</name>
<evidence type="ECO:0000256" key="2">
    <source>
        <dbReference type="ARBA" id="ARBA00022737"/>
    </source>
</evidence>
<evidence type="ECO:0000313" key="4">
    <source>
        <dbReference type="Proteomes" id="UP000233556"/>
    </source>
</evidence>
<dbReference type="PANTHER" id="PTHR13720:SF24">
    <property type="entry name" value="WD REPEAT-CONTAINING PROTEIN 90"/>
    <property type="match status" value="1"/>
</dbReference>
<keyword evidence="4" id="KW-1185">Reference proteome</keyword>
<reference evidence="4" key="2">
    <citation type="submission" date="2017-12" db="EMBL/GenBank/DDBJ databases">
        <title>Genome sequence of the Bar-tailed Godwit (Limosa lapponica baueri).</title>
        <authorList>
            <person name="Lima N.C.B."/>
            <person name="Parody-Merino A.M."/>
            <person name="Battley P.F."/>
            <person name="Fidler A.E."/>
            <person name="Prosdocimi F."/>
        </authorList>
    </citation>
    <scope>NUCLEOTIDE SEQUENCE [LARGE SCALE GENOMIC DNA]</scope>
</reference>
<keyword evidence="1" id="KW-0853">WD repeat</keyword>